<gene>
    <name evidence="1" type="ORF">CCAM_LOCUS7996</name>
</gene>
<sequence length="190" mass="21977">MLVWDMRNGVRVAKVQTLGNGEWRSVDNVPLNKLAGGCFLNGSGHWYGGASIWSFHYGKEKFLRIPLPDDIIIINATYRKRVKNLAVLDSCLCVICFSFFNPRGSVAMDLWITKEYGVKESWVRQIVTVNNEWCLPLMRTDKGKILIMRENELYLCDPRTEVIERVKFEINGHSKYTEQFAICDATFFRL</sequence>
<evidence type="ECO:0000313" key="1">
    <source>
        <dbReference type="EMBL" id="VFQ66220.1"/>
    </source>
</evidence>
<name>A0A484KLK5_9ASTE</name>
<proteinExistence type="predicted"/>
<dbReference type="EMBL" id="OOIL02000537">
    <property type="protein sequence ID" value="VFQ66220.1"/>
    <property type="molecule type" value="Genomic_DNA"/>
</dbReference>
<protein>
    <recommendedName>
        <fullName evidence="3">F-box associated domain-containing protein</fullName>
    </recommendedName>
</protein>
<keyword evidence="2" id="KW-1185">Reference proteome</keyword>
<dbReference type="OrthoDB" id="998515at2759"/>
<evidence type="ECO:0008006" key="3">
    <source>
        <dbReference type="Google" id="ProtNLM"/>
    </source>
</evidence>
<organism evidence="1 2">
    <name type="scientific">Cuscuta campestris</name>
    <dbReference type="NCBI Taxonomy" id="132261"/>
    <lineage>
        <taxon>Eukaryota</taxon>
        <taxon>Viridiplantae</taxon>
        <taxon>Streptophyta</taxon>
        <taxon>Embryophyta</taxon>
        <taxon>Tracheophyta</taxon>
        <taxon>Spermatophyta</taxon>
        <taxon>Magnoliopsida</taxon>
        <taxon>eudicotyledons</taxon>
        <taxon>Gunneridae</taxon>
        <taxon>Pentapetalae</taxon>
        <taxon>asterids</taxon>
        <taxon>lamiids</taxon>
        <taxon>Solanales</taxon>
        <taxon>Convolvulaceae</taxon>
        <taxon>Cuscuteae</taxon>
        <taxon>Cuscuta</taxon>
        <taxon>Cuscuta subgen. Grammica</taxon>
        <taxon>Cuscuta sect. Cleistogrammica</taxon>
    </lineage>
</organism>
<accession>A0A484KLK5</accession>
<dbReference type="AlphaFoldDB" id="A0A484KLK5"/>
<reference evidence="1 2" key="1">
    <citation type="submission" date="2018-04" db="EMBL/GenBank/DDBJ databases">
        <authorList>
            <person name="Vogel A."/>
        </authorList>
    </citation>
    <scope>NUCLEOTIDE SEQUENCE [LARGE SCALE GENOMIC DNA]</scope>
</reference>
<dbReference type="Proteomes" id="UP000595140">
    <property type="component" value="Unassembled WGS sequence"/>
</dbReference>
<evidence type="ECO:0000313" key="2">
    <source>
        <dbReference type="Proteomes" id="UP000595140"/>
    </source>
</evidence>